<evidence type="ECO:0000313" key="2">
    <source>
        <dbReference type="Proteomes" id="UP000269154"/>
    </source>
</evidence>
<accession>A0A3N6P6G1</accession>
<reference evidence="1 2" key="1">
    <citation type="journal article" date="2018" name="ACS Chem. Biol.">
        <title>Ketoreductase domain dysfunction expands chemodiversity: malyngamide biosynthesis in the cyanobacterium Okeania hirsuta.</title>
        <authorList>
            <person name="Moss N.A."/>
            <person name="Leao T."/>
            <person name="Rankin M."/>
            <person name="McCullough T.M."/>
            <person name="Qu P."/>
            <person name="Korobeynikov A."/>
            <person name="Smith J.L."/>
            <person name="Gerwick L."/>
            <person name="Gerwick W.H."/>
        </authorList>
    </citation>
    <scope>NUCLEOTIDE SEQUENCE [LARGE SCALE GENOMIC DNA]</scope>
    <source>
        <strain evidence="1 2">PAB10Feb10-1</strain>
    </source>
</reference>
<name>A0A3N6P6G1_9CYAN</name>
<dbReference type="AlphaFoldDB" id="A0A3N6P6G1"/>
<proteinExistence type="predicted"/>
<evidence type="ECO:0000313" key="1">
    <source>
        <dbReference type="EMBL" id="RQH18469.1"/>
    </source>
</evidence>
<keyword evidence="2" id="KW-1185">Reference proteome</keyword>
<dbReference type="EMBL" id="RCBY01000471">
    <property type="protein sequence ID" value="RQH18469.1"/>
    <property type="molecule type" value="Genomic_DNA"/>
</dbReference>
<protein>
    <submittedName>
        <fullName evidence="1">Uncharacterized protein</fullName>
    </submittedName>
</protein>
<organism evidence="1 2">
    <name type="scientific">Okeania hirsuta</name>
    <dbReference type="NCBI Taxonomy" id="1458930"/>
    <lineage>
        <taxon>Bacteria</taxon>
        <taxon>Bacillati</taxon>
        <taxon>Cyanobacteriota</taxon>
        <taxon>Cyanophyceae</taxon>
        <taxon>Oscillatoriophycideae</taxon>
        <taxon>Oscillatoriales</taxon>
        <taxon>Microcoleaceae</taxon>
        <taxon>Okeania</taxon>
    </lineage>
</organism>
<comment type="caution">
    <text evidence="1">The sequence shown here is derived from an EMBL/GenBank/DDBJ whole genome shotgun (WGS) entry which is preliminary data.</text>
</comment>
<sequence>MWIEVKREWIYRNQVRIKISEYCKPGFAEYLVFELVENKLIYVGALDKDESFCLLYLDYAELSYEIEEGETVLYYESCESEMQNHLNRNLLESTNQPSTQALYNECI</sequence>
<dbReference type="Proteomes" id="UP000269154">
    <property type="component" value="Unassembled WGS sequence"/>
</dbReference>
<gene>
    <name evidence="1" type="ORF">D5R40_32935</name>
</gene>